<feature type="domain" description="DUF2510" evidence="2">
    <location>
        <begin position="4"/>
        <end position="38"/>
    </location>
</feature>
<reference evidence="3 4" key="1">
    <citation type="submission" date="2019-06" db="EMBL/GenBank/DDBJ databases">
        <title>Sequencing the genomes of 1000 actinobacteria strains.</title>
        <authorList>
            <person name="Klenk H.-P."/>
        </authorList>
    </citation>
    <scope>NUCLEOTIDE SEQUENCE [LARGE SCALE GENOMIC DNA]</scope>
    <source>
        <strain evidence="3 4">DSM 18031</strain>
    </source>
</reference>
<keyword evidence="1" id="KW-1133">Transmembrane helix</keyword>
<evidence type="ECO:0000259" key="2">
    <source>
        <dbReference type="Pfam" id="PF10708"/>
    </source>
</evidence>
<protein>
    <submittedName>
        <fullName evidence="3">Uncharacterized protein DUF2510</fullName>
    </submittedName>
</protein>
<organism evidence="3 4">
    <name type="scientific">Klugiella xanthotipulae</name>
    <dbReference type="NCBI Taxonomy" id="244735"/>
    <lineage>
        <taxon>Bacteria</taxon>
        <taxon>Bacillati</taxon>
        <taxon>Actinomycetota</taxon>
        <taxon>Actinomycetes</taxon>
        <taxon>Micrococcales</taxon>
        <taxon>Microbacteriaceae</taxon>
        <taxon>Klugiella</taxon>
    </lineage>
</organism>
<keyword evidence="1" id="KW-0472">Membrane</keyword>
<dbReference type="InterPro" id="IPR018929">
    <property type="entry name" value="DUF2510"/>
</dbReference>
<gene>
    <name evidence="3" type="ORF">FB466_0036</name>
</gene>
<proteinExistence type="predicted"/>
<dbReference type="Proteomes" id="UP000318331">
    <property type="component" value="Unassembled WGS sequence"/>
</dbReference>
<evidence type="ECO:0000313" key="3">
    <source>
        <dbReference type="EMBL" id="TQM65245.1"/>
    </source>
</evidence>
<dbReference type="AlphaFoldDB" id="A0A543I3U5"/>
<keyword evidence="1" id="KW-0812">Transmembrane</keyword>
<accession>A0A543I3U5</accession>
<evidence type="ECO:0000313" key="4">
    <source>
        <dbReference type="Proteomes" id="UP000318331"/>
    </source>
</evidence>
<dbReference type="Pfam" id="PF10708">
    <property type="entry name" value="DUF2510"/>
    <property type="match status" value="1"/>
</dbReference>
<comment type="caution">
    <text evidence="3">The sequence shown here is derived from an EMBL/GenBank/DDBJ whole genome shotgun (WGS) entry which is preliminary data.</text>
</comment>
<keyword evidence="4" id="KW-1185">Reference proteome</keyword>
<feature type="transmembrane region" description="Helical" evidence="1">
    <location>
        <begin position="50"/>
        <end position="72"/>
    </location>
</feature>
<dbReference type="RefSeq" id="WP_141914899.1">
    <property type="nucleotide sequence ID" value="NZ_BAAAYS010000018.1"/>
</dbReference>
<evidence type="ECO:0000256" key="1">
    <source>
        <dbReference type="SAM" id="Phobius"/>
    </source>
</evidence>
<sequence>MSQPGYYPSPYNGETHLLRWWDGSAWTSAMAERPPAQRQMPRNPRSRKTVTVAVTASLLAFSLLVFGVVLLIGKGQGWIGGPHEAELHAVEEAIRSSPHVTEGSYASYDWSSSCERLCMTYTVSITITRDFSDADFTTAVRAIAPLLETDTTVIIELHPAGYDAWPDWSRDREAFNSTLTGQQTFTYLALTPEEIRAI</sequence>
<dbReference type="OrthoDB" id="5244233at2"/>
<name>A0A543I3U5_9MICO</name>
<dbReference type="EMBL" id="VFPN01000001">
    <property type="protein sequence ID" value="TQM65245.1"/>
    <property type="molecule type" value="Genomic_DNA"/>
</dbReference>